<dbReference type="Proteomes" id="UP000030518">
    <property type="component" value="Unassembled WGS sequence"/>
</dbReference>
<dbReference type="EMBL" id="JRKJ01000025">
    <property type="protein sequence ID" value="KGQ17753.1"/>
    <property type="molecule type" value="Genomic_DNA"/>
</dbReference>
<organism evidence="2 3">
    <name type="scientific">Lysobacter dokdonensis DS-58</name>
    <dbReference type="NCBI Taxonomy" id="1300345"/>
    <lineage>
        <taxon>Bacteria</taxon>
        <taxon>Pseudomonadati</taxon>
        <taxon>Pseudomonadota</taxon>
        <taxon>Gammaproteobacteria</taxon>
        <taxon>Lysobacterales</taxon>
        <taxon>Lysobacteraceae</taxon>
        <taxon>Noviluteimonas</taxon>
    </lineage>
</organism>
<dbReference type="eggNOG" id="ENOG5032DHI">
    <property type="taxonomic scope" value="Bacteria"/>
</dbReference>
<keyword evidence="3" id="KW-1185">Reference proteome</keyword>
<gene>
    <name evidence="2" type="ORF">LF41_1960</name>
</gene>
<dbReference type="PATRIC" id="fig|1300345.3.peg.3005"/>
<dbReference type="OrthoDB" id="6007799at2"/>
<proteinExistence type="predicted"/>
<evidence type="ECO:0000256" key="1">
    <source>
        <dbReference type="SAM" id="SignalP"/>
    </source>
</evidence>
<keyword evidence="1" id="KW-0732">Signal</keyword>
<evidence type="ECO:0000313" key="2">
    <source>
        <dbReference type="EMBL" id="KGQ17753.1"/>
    </source>
</evidence>
<reference evidence="2 3" key="1">
    <citation type="submission" date="2014-09" db="EMBL/GenBank/DDBJ databases">
        <title>Genome sequences of Lysobacter dokdonensis DS-58.</title>
        <authorList>
            <person name="Kim J.F."/>
            <person name="Kwak M.-J."/>
        </authorList>
    </citation>
    <scope>NUCLEOTIDE SEQUENCE [LARGE SCALE GENOMIC DNA]</scope>
    <source>
        <strain evidence="2 3">DS-58</strain>
    </source>
</reference>
<evidence type="ECO:0000313" key="3">
    <source>
        <dbReference type="Proteomes" id="UP000030518"/>
    </source>
</evidence>
<dbReference type="InterPro" id="IPR021457">
    <property type="entry name" value="DUF3108"/>
</dbReference>
<protein>
    <submittedName>
        <fullName evidence="2">DUF3144 domain containing protein</fullName>
    </submittedName>
</protein>
<name>A0A0A2WDE4_9GAMM</name>
<dbReference type="RefSeq" id="WP_036171867.1">
    <property type="nucleotide sequence ID" value="NZ_JRKJ01000025.1"/>
</dbReference>
<sequence length="260" mass="28218">MKTVASLLLVAALAAVARACPVAAQQAPASPSSAAPAGAIVLPQPPDRALFPFSARYAVFRGGKPLGDATLELVSVPNARWRIDLRIEATHGLMSLANLDLQQSTVFEETDGALRPLSQSTVRRALFSRKQITGTYDWSRNLAQWTGDVKKTRRAPVALQAGDMNALLINLAVLRDAVPGATLHYRFVDDGRARDQEYRVAAAREPQVVDDLAYAALRVERVRGGGNATTFWVVESVPTPIRIVQHDDDGQIELQLVAYQ</sequence>
<dbReference type="Pfam" id="PF11306">
    <property type="entry name" value="DUF3108"/>
    <property type="match status" value="1"/>
</dbReference>
<comment type="caution">
    <text evidence="2">The sequence shown here is derived from an EMBL/GenBank/DDBJ whole genome shotgun (WGS) entry which is preliminary data.</text>
</comment>
<accession>A0A0A2WDE4</accession>
<dbReference type="AlphaFoldDB" id="A0A0A2WDE4"/>
<feature type="signal peptide" evidence="1">
    <location>
        <begin position="1"/>
        <end position="19"/>
    </location>
</feature>
<feature type="chain" id="PRO_5001996599" evidence="1">
    <location>
        <begin position="20"/>
        <end position="260"/>
    </location>
</feature>
<dbReference type="STRING" id="1300345.LF41_1960"/>